<comment type="caution">
    <text evidence="9">The sequence shown here is derived from an EMBL/GenBank/DDBJ whole genome shotgun (WGS) entry which is preliminary data.</text>
</comment>
<keyword evidence="6 7" id="KW-0472">Membrane</keyword>
<evidence type="ECO:0000256" key="2">
    <source>
        <dbReference type="ARBA" id="ARBA00009045"/>
    </source>
</evidence>
<dbReference type="AlphaFoldDB" id="A0A1Q8RD42"/>
<evidence type="ECO:0000313" key="9">
    <source>
        <dbReference type="EMBL" id="OLN82297.1"/>
    </source>
</evidence>
<proteinExistence type="inferred from homology"/>
<dbReference type="Gene3D" id="1.20.1540.10">
    <property type="entry name" value="Rhomboid-like"/>
    <property type="match status" value="1"/>
</dbReference>
<sequence>MASFSSLRVPLANIAIHLAWQLALHPVFSSIPLDRKRLSAFLQRYFMLKPGDPRLLTLFTSAFSHIQPLHLFVNMTTYKTYVESLYLLGISPLRFALLAVGSGLTASLSYVFSVRRRRRVRSYAEKSAVGASGVITGLGMALACMFPMLKVRLWGTNQVLPLRAAALATLAIDVYYLSTEQETGVGHAGHVGGALFGLVYFLWRKSTGAWNL</sequence>
<evidence type="ECO:0000256" key="1">
    <source>
        <dbReference type="ARBA" id="ARBA00004141"/>
    </source>
</evidence>
<dbReference type="Proteomes" id="UP000186583">
    <property type="component" value="Unassembled WGS sequence"/>
</dbReference>
<keyword evidence="4" id="KW-0378">Hydrolase</keyword>
<dbReference type="Pfam" id="PF01694">
    <property type="entry name" value="Rhomboid"/>
    <property type="match status" value="1"/>
</dbReference>
<keyword evidence="5 7" id="KW-1133">Transmembrane helix</keyword>
<organism evidence="9 10">
    <name type="scientific">Colletotrichum chlorophyti</name>
    <dbReference type="NCBI Taxonomy" id="708187"/>
    <lineage>
        <taxon>Eukaryota</taxon>
        <taxon>Fungi</taxon>
        <taxon>Dikarya</taxon>
        <taxon>Ascomycota</taxon>
        <taxon>Pezizomycotina</taxon>
        <taxon>Sordariomycetes</taxon>
        <taxon>Hypocreomycetidae</taxon>
        <taxon>Glomerellales</taxon>
        <taxon>Glomerellaceae</taxon>
        <taxon>Colletotrichum</taxon>
    </lineage>
</organism>
<evidence type="ECO:0000259" key="8">
    <source>
        <dbReference type="Pfam" id="PF01694"/>
    </source>
</evidence>
<feature type="transmembrane region" description="Helical" evidence="7">
    <location>
        <begin position="85"/>
        <end position="108"/>
    </location>
</feature>
<dbReference type="GO" id="GO:0006465">
    <property type="term" value="P:signal peptide processing"/>
    <property type="evidence" value="ECO:0007669"/>
    <property type="project" value="TreeGrafter"/>
</dbReference>
<dbReference type="InterPro" id="IPR022764">
    <property type="entry name" value="Peptidase_S54_rhomboid_dom"/>
</dbReference>
<feature type="transmembrane region" description="Helical" evidence="7">
    <location>
        <begin position="128"/>
        <end position="148"/>
    </location>
</feature>
<dbReference type="PANTHER" id="PTHR43731:SF14">
    <property type="entry name" value="PRESENILIN-ASSOCIATED RHOMBOID-LIKE PROTEIN, MITOCHONDRIAL"/>
    <property type="match status" value="1"/>
</dbReference>
<comment type="similarity">
    <text evidence="2">Belongs to the peptidase S54 family.</text>
</comment>
<evidence type="ECO:0000256" key="6">
    <source>
        <dbReference type="ARBA" id="ARBA00023136"/>
    </source>
</evidence>
<reference evidence="9 10" key="1">
    <citation type="submission" date="2016-11" db="EMBL/GenBank/DDBJ databases">
        <title>Draft Genome Assembly of Colletotrichum chlorophyti a pathogen of herbaceous plants.</title>
        <authorList>
            <person name="Gan P."/>
            <person name="Narusaka M."/>
            <person name="Tsushima A."/>
            <person name="Narusaka Y."/>
            <person name="Takano Y."/>
            <person name="Shirasu K."/>
        </authorList>
    </citation>
    <scope>NUCLEOTIDE SEQUENCE [LARGE SCALE GENOMIC DNA]</scope>
    <source>
        <strain evidence="9 10">NTL11</strain>
    </source>
</reference>
<dbReference type="InterPro" id="IPR035952">
    <property type="entry name" value="Rhomboid-like_sf"/>
</dbReference>
<dbReference type="GO" id="GO:0016020">
    <property type="term" value="C:membrane"/>
    <property type="evidence" value="ECO:0007669"/>
    <property type="project" value="UniProtKB-SubCell"/>
</dbReference>
<evidence type="ECO:0000313" key="10">
    <source>
        <dbReference type="Proteomes" id="UP000186583"/>
    </source>
</evidence>
<dbReference type="OrthoDB" id="418595at2759"/>
<evidence type="ECO:0000256" key="3">
    <source>
        <dbReference type="ARBA" id="ARBA00022692"/>
    </source>
</evidence>
<dbReference type="EMBL" id="MPGH01000227">
    <property type="protein sequence ID" value="OLN82297.1"/>
    <property type="molecule type" value="Genomic_DNA"/>
</dbReference>
<gene>
    <name evidence="9" type="ORF">CCHL11_10179</name>
</gene>
<dbReference type="STRING" id="708187.A0A1Q8RD42"/>
<feature type="transmembrane region" description="Helical" evidence="7">
    <location>
        <begin position="184"/>
        <end position="203"/>
    </location>
</feature>
<evidence type="ECO:0000256" key="7">
    <source>
        <dbReference type="SAM" id="Phobius"/>
    </source>
</evidence>
<protein>
    <submittedName>
        <fullName evidence="9">Uncharacterized protein C13E7.11</fullName>
    </submittedName>
</protein>
<evidence type="ECO:0000256" key="4">
    <source>
        <dbReference type="ARBA" id="ARBA00022801"/>
    </source>
</evidence>
<dbReference type="GO" id="GO:0004252">
    <property type="term" value="F:serine-type endopeptidase activity"/>
    <property type="evidence" value="ECO:0007669"/>
    <property type="project" value="InterPro"/>
</dbReference>
<feature type="transmembrane region" description="Helical" evidence="7">
    <location>
        <begin position="160"/>
        <end position="178"/>
    </location>
</feature>
<dbReference type="SUPFAM" id="SSF144091">
    <property type="entry name" value="Rhomboid-like"/>
    <property type="match status" value="1"/>
</dbReference>
<dbReference type="PANTHER" id="PTHR43731">
    <property type="entry name" value="RHOMBOID PROTEASE"/>
    <property type="match status" value="1"/>
</dbReference>
<dbReference type="InterPro" id="IPR050925">
    <property type="entry name" value="Rhomboid_protease_S54"/>
</dbReference>
<keyword evidence="3 7" id="KW-0812">Transmembrane</keyword>
<keyword evidence="10" id="KW-1185">Reference proteome</keyword>
<name>A0A1Q8RD42_9PEZI</name>
<feature type="domain" description="Peptidase S54 rhomboid" evidence="8">
    <location>
        <begin position="55"/>
        <end position="201"/>
    </location>
</feature>
<accession>A0A1Q8RD42</accession>
<evidence type="ECO:0000256" key="5">
    <source>
        <dbReference type="ARBA" id="ARBA00022989"/>
    </source>
</evidence>
<comment type="subcellular location">
    <subcellularLocation>
        <location evidence="1">Membrane</location>
        <topology evidence="1">Multi-pass membrane protein</topology>
    </subcellularLocation>
</comment>